<dbReference type="AlphaFoldDB" id="A0A9D2NA12"/>
<evidence type="ECO:0000313" key="2">
    <source>
        <dbReference type="EMBL" id="HJC14763.1"/>
    </source>
</evidence>
<reference evidence="2" key="1">
    <citation type="journal article" date="2021" name="PeerJ">
        <title>Extensive microbial diversity within the chicken gut microbiome revealed by metagenomics and culture.</title>
        <authorList>
            <person name="Gilroy R."/>
            <person name="Ravi A."/>
            <person name="Getino M."/>
            <person name="Pursley I."/>
            <person name="Horton D.L."/>
            <person name="Alikhan N.F."/>
            <person name="Baker D."/>
            <person name="Gharbi K."/>
            <person name="Hall N."/>
            <person name="Watson M."/>
            <person name="Adriaenssens E.M."/>
            <person name="Foster-Nyarko E."/>
            <person name="Jarju S."/>
            <person name="Secka A."/>
            <person name="Antonio M."/>
            <person name="Oren A."/>
            <person name="Chaudhuri R.R."/>
            <person name="La Ragione R."/>
            <person name="Hildebrand F."/>
            <person name="Pallen M.J."/>
        </authorList>
    </citation>
    <scope>NUCLEOTIDE SEQUENCE</scope>
    <source>
        <strain evidence="2">CHK185-5351</strain>
    </source>
</reference>
<dbReference type="Proteomes" id="UP000823849">
    <property type="component" value="Unassembled WGS sequence"/>
</dbReference>
<protein>
    <submittedName>
        <fullName evidence="2">Uncharacterized protein</fullName>
    </submittedName>
</protein>
<feature type="region of interest" description="Disordered" evidence="1">
    <location>
        <begin position="38"/>
        <end position="58"/>
    </location>
</feature>
<proteinExistence type="predicted"/>
<dbReference type="EMBL" id="DWWU01000012">
    <property type="protein sequence ID" value="HJC14763.1"/>
    <property type="molecule type" value="Genomic_DNA"/>
</dbReference>
<reference evidence="2" key="2">
    <citation type="submission" date="2021-04" db="EMBL/GenBank/DDBJ databases">
        <authorList>
            <person name="Gilroy R."/>
        </authorList>
    </citation>
    <scope>NUCLEOTIDE SEQUENCE</scope>
    <source>
        <strain evidence="2">CHK185-5351</strain>
    </source>
</reference>
<evidence type="ECO:0000313" key="3">
    <source>
        <dbReference type="Proteomes" id="UP000823849"/>
    </source>
</evidence>
<organism evidence="2 3">
    <name type="scientific">Candidatus Fusicatenibacter intestinigallinarum</name>
    <dbReference type="NCBI Taxonomy" id="2838598"/>
    <lineage>
        <taxon>Bacteria</taxon>
        <taxon>Bacillati</taxon>
        <taxon>Bacillota</taxon>
        <taxon>Clostridia</taxon>
        <taxon>Lachnospirales</taxon>
        <taxon>Lachnospiraceae</taxon>
        <taxon>Fusicatenibacter</taxon>
    </lineage>
</organism>
<comment type="caution">
    <text evidence="2">The sequence shown here is derived from an EMBL/GenBank/DDBJ whole genome shotgun (WGS) entry which is preliminary data.</text>
</comment>
<evidence type="ECO:0000256" key="1">
    <source>
        <dbReference type="SAM" id="MobiDB-lite"/>
    </source>
</evidence>
<name>A0A9D2NA12_9FIRM</name>
<gene>
    <name evidence="2" type="ORF">H9705_02885</name>
</gene>
<accession>A0A9D2NA12</accession>
<sequence>MMIRTGTYKLYGQLEELAEGNVDIDAFVYRNGTVVPADQVDDTSDPGIHTAPEKNYAI</sequence>